<accession>A0A6J4VD00</accession>
<protein>
    <submittedName>
        <fullName evidence="1">Uncharacterized protein</fullName>
    </submittedName>
</protein>
<reference evidence="1" key="1">
    <citation type="submission" date="2020-02" db="EMBL/GenBank/DDBJ databases">
        <authorList>
            <person name="Meier V. D."/>
        </authorList>
    </citation>
    <scope>NUCLEOTIDE SEQUENCE</scope>
    <source>
        <strain evidence="1">AVDCRST_MAG87</strain>
    </source>
</reference>
<dbReference type="EMBL" id="CADCWJ010000622">
    <property type="protein sequence ID" value="CAA9575464.1"/>
    <property type="molecule type" value="Genomic_DNA"/>
</dbReference>
<gene>
    <name evidence="1" type="ORF">AVDCRST_MAG87-2830</name>
</gene>
<evidence type="ECO:0000313" key="1">
    <source>
        <dbReference type="EMBL" id="CAA9575464.1"/>
    </source>
</evidence>
<proteinExistence type="predicted"/>
<name>A0A6J4VD00_9BACT</name>
<organism evidence="1">
    <name type="scientific">uncultured Thermomicrobiales bacterium</name>
    <dbReference type="NCBI Taxonomy" id="1645740"/>
    <lineage>
        <taxon>Bacteria</taxon>
        <taxon>Pseudomonadati</taxon>
        <taxon>Thermomicrobiota</taxon>
        <taxon>Thermomicrobia</taxon>
        <taxon>Thermomicrobiales</taxon>
        <taxon>environmental samples</taxon>
    </lineage>
</organism>
<sequence length="38" mass="4087">MDDTLPGGMVALARGMRRRLVEPSRGPVPIHGMTRASP</sequence>
<dbReference type="AlphaFoldDB" id="A0A6J4VD00"/>